<accession>A0ABT5Y9F2</accession>
<gene>
    <name evidence="2" type="ORF">NLU14_08625</name>
</gene>
<protein>
    <submittedName>
        <fullName evidence="2">FkbM family methyltransferase</fullName>
    </submittedName>
</protein>
<dbReference type="EMBL" id="JANCMW010000004">
    <property type="protein sequence ID" value="MDF0750293.1"/>
    <property type="molecule type" value="Genomic_DNA"/>
</dbReference>
<dbReference type="Proteomes" id="UP001143391">
    <property type="component" value="Unassembled WGS sequence"/>
</dbReference>
<dbReference type="InterPro" id="IPR029063">
    <property type="entry name" value="SAM-dependent_MTases_sf"/>
</dbReference>
<reference evidence="2" key="1">
    <citation type="submission" date="2022-07" db="EMBL/GenBank/DDBJ databases">
        <title>Marinobacter iranensis a new bacterium isolate from a hipersaline lake in Iran.</title>
        <authorList>
            <person name="Mohammad A.M.A."/>
            <person name="Cristina S.-P."/>
            <person name="Antonio V."/>
        </authorList>
    </citation>
    <scope>NUCLEOTIDE SEQUENCE</scope>
    <source>
        <strain evidence="2">71-i</strain>
    </source>
</reference>
<dbReference type="Gene3D" id="3.40.50.150">
    <property type="entry name" value="Vaccinia Virus protein VP39"/>
    <property type="match status" value="1"/>
</dbReference>
<dbReference type="GO" id="GO:0008168">
    <property type="term" value="F:methyltransferase activity"/>
    <property type="evidence" value="ECO:0007669"/>
    <property type="project" value="UniProtKB-KW"/>
</dbReference>
<name>A0ABT5Y9F2_9GAMM</name>
<dbReference type="NCBIfam" id="TIGR01444">
    <property type="entry name" value="fkbM_fam"/>
    <property type="match status" value="1"/>
</dbReference>
<dbReference type="InterPro" id="IPR006342">
    <property type="entry name" value="FkbM_mtfrase"/>
</dbReference>
<sequence>MRRAIVSAIRRSPRLYDAINSRRSTHGKLGNWLGSLSAHGPIRFIQVGASDGLRWDPLRKHIINNRWEGALVEPLPPVFELLKRNYAYLSGRQKLAFVNAALSDASGNNLTFWACSRAFLKDLSIDQALYWLRMSSLQREFIERKLRTIAKHSAPESVVEPVEAPVITLSDVIEQHLSGKAPDLLFIDAEGHDDAVIYGHDFKAGKPRWIVYESNGIGAERSLALHSFLVGYGYSVEQLDSDTVATLPN</sequence>
<feature type="domain" description="Methyltransferase FkbM" evidence="1">
    <location>
        <begin position="46"/>
        <end position="234"/>
    </location>
</feature>
<proteinExistence type="predicted"/>
<comment type="caution">
    <text evidence="2">The sequence shown here is derived from an EMBL/GenBank/DDBJ whole genome shotgun (WGS) entry which is preliminary data.</text>
</comment>
<dbReference type="SUPFAM" id="SSF53335">
    <property type="entry name" value="S-adenosyl-L-methionine-dependent methyltransferases"/>
    <property type="match status" value="1"/>
</dbReference>
<organism evidence="2 3">
    <name type="scientific">Marinobacter iranensis</name>
    <dbReference type="NCBI Taxonomy" id="2962607"/>
    <lineage>
        <taxon>Bacteria</taxon>
        <taxon>Pseudomonadati</taxon>
        <taxon>Pseudomonadota</taxon>
        <taxon>Gammaproteobacteria</taxon>
        <taxon>Pseudomonadales</taxon>
        <taxon>Marinobacteraceae</taxon>
        <taxon>Marinobacter</taxon>
    </lineage>
</organism>
<dbReference type="Pfam" id="PF05050">
    <property type="entry name" value="Methyltransf_21"/>
    <property type="match status" value="1"/>
</dbReference>
<evidence type="ECO:0000313" key="2">
    <source>
        <dbReference type="EMBL" id="MDF0750293.1"/>
    </source>
</evidence>
<keyword evidence="3" id="KW-1185">Reference proteome</keyword>
<dbReference type="RefSeq" id="WP_275705824.1">
    <property type="nucleotide sequence ID" value="NZ_JANCMW010000004.1"/>
</dbReference>
<dbReference type="GO" id="GO:0032259">
    <property type="term" value="P:methylation"/>
    <property type="evidence" value="ECO:0007669"/>
    <property type="project" value="UniProtKB-KW"/>
</dbReference>
<keyword evidence="2" id="KW-0489">Methyltransferase</keyword>
<keyword evidence="2" id="KW-0808">Transferase</keyword>
<evidence type="ECO:0000313" key="3">
    <source>
        <dbReference type="Proteomes" id="UP001143391"/>
    </source>
</evidence>
<evidence type="ECO:0000259" key="1">
    <source>
        <dbReference type="Pfam" id="PF05050"/>
    </source>
</evidence>